<dbReference type="InterPro" id="IPR032710">
    <property type="entry name" value="NTF2-like_dom_sf"/>
</dbReference>
<dbReference type="OrthoDB" id="1948945at2"/>
<dbReference type="EMBL" id="JAME01000013">
    <property type="protein sequence ID" value="ETX28961.1"/>
    <property type="molecule type" value="Genomic_DNA"/>
</dbReference>
<dbReference type="eggNOG" id="COG5485">
    <property type="taxonomic scope" value="Bacteria"/>
</dbReference>
<dbReference type="PANTHER" id="PTHR38436:SF1">
    <property type="entry name" value="ESTER CYCLASE"/>
    <property type="match status" value="1"/>
</dbReference>
<dbReference type="PATRIC" id="fig|1449351.3.peg.2007"/>
<dbReference type="InterPro" id="IPR009959">
    <property type="entry name" value="Cyclase_SnoaL-like"/>
</dbReference>
<dbReference type="AlphaFoldDB" id="X7FA28"/>
<dbReference type="SUPFAM" id="SSF54427">
    <property type="entry name" value="NTF2-like"/>
    <property type="match status" value="2"/>
</dbReference>
<keyword evidence="2" id="KW-1185">Reference proteome</keyword>
<protein>
    <recommendedName>
        <fullName evidence="3">Polyketide cyclase</fullName>
    </recommendedName>
</protein>
<evidence type="ECO:0000313" key="1">
    <source>
        <dbReference type="EMBL" id="ETX28961.1"/>
    </source>
</evidence>
<name>X7FA28_9RHOB</name>
<dbReference type="RefSeq" id="WP_051491911.1">
    <property type="nucleotide sequence ID" value="NZ_JAME01000013.1"/>
</dbReference>
<sequence>MTLSPARDVLHSSLCGLFRAPEDALEAQARALLSEGCRFHLSAPFETLEGRDAVLDGFVRPLRAALSHVHRRDEIFIGGANRRDTGGDWVASVTHYVGNFHGPLAGLRPSGHLAFLRAGEFYRVEDGRIVEARIILDLPDLMRQAGRMPLPRELGTEMLFPGPATHDGVCPTQGDGAASLDVVERMLSALHAFDPGTFASADQTGATGTWAEDMLWYGPGGIGSNYRWSGFVQDHRAAFLTAFPDRKGGNHYCRIGDGNYAAVSGWPSMTMTHRGPYLGVAPTARALTLRVMDFYRCAEGRIAENWVLLDYMDLFAQMGVDLIAEANALP</sequence>
<reference evidence="1 2" key="1">
    <citation type="submission" date="2014-01" db="EMBL/GenBank/DDBJ databases">
        <title>Roseivivax isoporae LMG 25204 Genome Sequencing.</title>
        <authorList>
            <person name="Lai Q."/>
            <person name="Li G."/>
            <person name="Shao Z."/>
        </authorList>
    </citation>
    <scope>NUCLEOTIDE SEQUENCE [LARGE SCALE GENOMIC DNA]</scope>
    <source>
        <strain evidence="1 2">LMG 25204</strain>
    </source>
</reference>
<gene>
    <name evidence="1" type="ORF">RISW2_03205</name>
</gene>
<dbReference type="Pfam" id="PF07366">
    <property type="entry name" value="SnoaL"/>
    <property type="match status" value="2"/>
</dbReference>
<evidence type="ECO:0000313" key="2">
    <source>
        <dbReference type="Proteomes" id="UP000023430"/>
    </source>
</evidence>
<dbReference type="Proteomes" id="UP000023430">
    <property type="component" value="Unassembled WGS sequence"/>
</dbReference>
<organism evidence="1 2">
    <name type="scientific">Roseivivax isoporae LMG 25204</name>
    <dbReference type="NCBI Taxonomy" id="1449351"/>
    <lineage>
        <taxon>Bacteria</taxon>
        <taxon>Pseudomonadati</taxon>
        <taxon>Pseudomonadota</taxon>
        <taxon>Alphaproteobacteria</taxon>
        <taxon>Rhodobacterales</taxon>
        <taxon>Roseobacteraceae</taxon>
        <taxon>Roseivivax</taxon>
    </lineage>
</organism>
<comment type="caution">
    <text evidence="1">The sequence shown here is derived from an EMBL/GenBank/DDBJ whole genome shotgun (WGS) entry which is preliminary data.</text>
</comment>
<dbReference type="GO" id="GO:0030638">
    <property type="term" value="P:polyketide metabolic process"/>
    <property type="evidence" value="ECO:0007669"/>
    <property type="project" value="InterPro"/>
</dbReference>
<evidence type="ECO:0008006" key="3">
    <source>
        <dbReference type="Google" id="ProtNLM"/>
    </source>
</evidence>
<dbReference type="Gene3D" id="3.10.450.50">
    <property type="match status" value="2"/>
</dbReference>
<dbReference type="STRING" id="1449351.RISW2_03205"/>
<dbReference type="PANTHER" id="PTHR38436">
    <property type="entry name" value="POLYKETIDE CYCLASE SNOAL-LIKE DOMAIN"/>
    <property type="match status" value="1"/>
</dbReference>
<proteinExistence type="predicted"/>
<accession>X7FA28</accession>